<reference evidence="1 2" key="1">
    <citation type="journal article" date="2013" name="Genome Announc.">
        <title>Complete Genome Sequence of Glaciecola psychrophila Strain 170T.</title>
        <authorList>
            <person name="Yin J."/>
            <person name="Chen J."/>
            <person name="Liu G."/>
            <person name="Yu Y."/>
            <person name="Song L."/>
            <person name="Wang X."/>
            <person name="Qu X."/>
        </authorList>
    </citation>
    <scope>NUCLEOTIDE SEQUENCE [LARGE SCALE GENOMIC DNA]</scope>
    <source>
        <strain evidence="1 2">170</strain>
    </source>
</reference>
<dbReference type="Proteomes" id="UP000011864">
    <property type="component" value="Chromosome"/>
</dbReference>
<dbReference type="AlphaFoldDB" id="K7AWK7"/>
<dbReference type="EMBL" id="CP003837">
    <property type="protein sequence ID" value="AGH45220.1"/>
    <property type="molecule type" value="Genomic_DNA"/>
</dbReference>
<sequence length="554" mass="62827">MTDKMTVHTLKQIIMGAFSSRGAIAILLTASVLTQSANAVENEWWFDVEVILFERNLETVNISEKFKQSRLEKPSSDILDLLTPYLKPDLSYLRAGLPYCRASKQLAVKTQYEQDFAFAMPVLKTNASSFAQKDEEQKQKSQILAVDADENFQYQVASTDIFANTDNSKPSAKTADAGNVSFYNSEQNLNNDEDHQANTAQTPETNLARPPIEVKFVEWQLPSNLLCAYAEQIDPSFDSIIALQSDSTSGQHSDLIKRVPDIIDGTEWQTKRGAFLLPTATMYMNELYEKIKKQRDITPILHVNWRQEVKFGREDAHTFRLFAGENFAEQFDANGIPVVDDTDSLFDSLNQPTDEYYLPDQELVGLTPEQQQALIKHINGIGAEAVTEDLFARIAAALADESPINIEQDDTQNTQQTPMENTAILKELWRLDGGITVYLRNVGRIPYLHIDSNLDFRQPIFDLKKALRVPGLSTNYSGQDAIAVNPLLQPGSLQTISQQPNFLRSVNFNQLRRVISKQVHYFDHPLFGMIVRINRYRWPETEQETDINNSESHH</sequence>
<dbReference type="InterPro" id="IPR021241">
    <property type="entry name" value="CsiV"/>
</dbReference>
<keyword evidence="2" id="KW-1185">Reference proteome</keyword>
<dbReference type="eggNOG" id="ENOG5032UIH">
    <property type="taxonomic scope" value="Bacteria"/>
</dbReference>
<protein>
    <submittedName>
        <fullName evidence="1">Uncharacterized protein</fullName>
    </submittedName>
</protein>
<dbReference type="RefSeq" id="WP_007641721.1">
    <property type="nucleotide sequence ID" value="NC_020514.1"/>
</dbReference>
<dbReference type="STRING" id="1129794.C427_3111"/>
<name>K7AWK7_9ALTE</name>
<gene>
    <name evidence="1" type="ORF">C427_3111</name>
</gene>
<dbReference type="Pfam" id="PF10972">
    <property type="entry name" value="CsiV"/>
    <property type="match status" value="1"/>
</dbReference>
<dbReference type="OrthoDB" id="5566524at2"/>
<accession>K7AWK7</accession>
<dbReference type="PATRIC" id="fig|1129794.4.peg.3094"/>
<dbReference type="KEGG" id="gps:C427_3111"/>
<evidence type="ECO:0000313" key="2">
    <source>
        <dbReference type="Proteomes" id="UP000011864"/>
    </source>
</evidence>
<organism evidence="1 2">
    <name type="scientific">Paraglaciecola psychrophila 170</name>
    <dbReference type="NCBI Taxonomy" id="1129794"/>
    <lineage>
        <taxon>Bacteria</taxon>
        <taxon>Pseudomonadati</taxon>
        <taxon>Pseudomonadota</taxon>
        <taxon>Gammaproteobacteria</taxon>
        <taxon>Alteromonadales</taxon>
        <taxon>Alteromonadaceae</taxon>
        <taxon>Paraglaciecola</taxon>
    </lineage>
</organism>
<dbReference type="HOGENOM" id="CLU_574729_0_0_6"/>
<proteinExistence type="predicted"/>
<evidence type="ECO:0000313" key="1">
    <source>
        <dbReference type="EMBL" id="AGH45220.1"/>
    </source>
</evidence>